<evidence type="ECO:0000256" key="3">
    <source>
        <dbReference type="ARBA" id="ARBA00023125"/>
    </source>
</evidence>
<dbReference type="GO" id="GO:0003677">
    <property type="term" value="F:DNA binding"/>
    <property type="evidence" value="ECO:0007669"/>
    <property type="project" value="UniProtKB-KW"/>
</dbReference>
<dbReference type="AlphaFoldDB" id="A0A1G6A2S4"/>
<evidence type="ECO:0000313" key="6">
    <source>
        <dbReference type="EMBL" id="SDB02744.1"/>
    </source>
</evidence>
<dbReference type="Proteomes" id="UP000199626">
    <property type="component" value="Unassembled WGS sequence"/>
</dbReference>
<dbReference type="SUPFAM" id="SSF56349">
    <property type="entry name" value="DNA breaking-rejoining enzymes"/>
    <property type="match status" value="2"/>
</dbReference>
<accession>A0A1G6A2S4</accession>
<dbReference type="PANTHER" id="PTHR30349">
    <property type="entry name" value="PHAGE INTEGRASE-RELATED"/>
    <property type="match status" value="1"/>
</dbReference>
<dbReference type="InterPro" id="IPR013762">
    <property type="entry name" value="Integrase-like_cat_sf"/>
</dbReference>
<dbReference type="OrthoDB" id="5391994at2"/>
<sequence>MKTSISTTAANQFAKTASERQQLSCKVIKGFHLLRLKCVSSWRYRYTDAAGKRKTLTIGEYPALKPQEAAQIALEWRVGITKGEADPIAKRQAIAAQKRAQEQLQAQRENLKLGRFFEHYSKVLKDSPDVLGKISLAFSFLFERDMDMITPHDIDKWYQEKREAGLKRSTLVGYFGALKAMLNYAAGTKKGQSNHEPVLTVNPLAGYTLPQLTKEERKALRQEDNKMMAMRDIFSPEVKAAILKGLDSYAEELRAKRRRSLRLAKNQHLPSLDDVAFPHWFIPFTQIAMMTGMRPGDIYALRWENLDHNPFNGKYTLIYTPKKTEHKGDDPIKVIFNLGTQHPLIDTLTTWRKQQGNPKTGLIFPSERVSGEMDRKAHLKHWKHVKELGGVPDGLQFYSFRHNFISDLVRKGKSPELIRKLVGHADTSMITKNYMRTDDHDMEALTALAADSWGNHTTSPAKAVGGE</sequence>
<gene>
    <name evidence="6" type="ORF">SAMN02927930_00096</name>
</gene>
<keyword evidence="2" id="KW-0229">DNA integration</keyword>
<keyword evidence="7" id="KW-1185">Reference proteome</keyword>
<proteinExistence type="inferred from homology"/>
<evidence type="ECO:0000259" key="5">
    <source>
        <dbReference type="PROSITE" id="PS51898"/>
    </source>
</evidence>
<dbReference type="Gene3D" id="1.10.443.10">
    <property type="entry name" value="Intergrase catalytic core"/>
    <property type="match status" value="1"/>
</dbReference>
<evidence type="ECO:0000256" key="2">
    <source>
        <dbReference type="ARBA" id="ARBA00022908"/>
    </source>
</evidence>
<dbReference type="Gene3D" id="3.30.160.390">
    <property type="entry name" value="Integrase, DNA-binding domain"/>
    <property type="match status" value="1"/>
</dbReference>
<dbReference type="PROSITE" id="PS51898">
    <property type="entry name" value="TYR_RECOMBINASE"/>
    <property type="match status" value="1"/>
</dbReference>
<protein>
    <submittedName>
        <fullName evidence="6">Site-specific recombinase XerD</fullName>
    </submittedName>
</protein>
<dbReference type="PANTHER" id="PTHR30349:SF41">
    <property type="entry name" value="INTEGRASE_RECOMBINASE PROTEIN MJ0367-RELATED"/>
    <property type="match status" value="1"/>
</dbReference>
<dbReference type="InterPro" id="IPR050090">
    <property type="entry name" value="Tyrosine_recombinase_XerCD"/>
</dbReference>
<dbReference type="GO" id="GO:0015074">
    <property type="term" value="P:DNA integration"/>
    <property type="evidence" value="ECO:0007669"/>
    <property type="project" value="UniProtKB-KW"/>
</dbReference>
<dbReference type="InterPro" id="IPR010998">
    <property type="entry name" value="Integrase_recombinase_N"/>
</dbReference>
<dbReference type="CDD" id="cd00397">
    <property type="entry name" value="DNA_BRE_C"/>
    <property type="match status" value="1"/>
</dbReference>
<dbReference type="STRING" id="1159017.SAMN02927930_00096"/>
<name>A0A1G6A2S4_9GAMM</name>
<feature type="domain" description="Tyr recombinase" evidence="5">
    <location>
        <begin position="256"/>
        <end position="447"/>
    </location>
</feature>
<reference evidence="7" key="1">
    <citation type="submission" date="2016-10" db="EMBL/GenBank/DDBJ databases">
        <authorList>
            <person name="Varghese N."/>
            <person name="Submissions S."/>
        </authorList>
    </citation>
    <scope>NUCLEOTIDE SEQUENCE [LARGE SCALE GENOMIC DNA]</scope>
    <source>
        <strain evidence="7">CGMCC 1.10824</strain>
    </source>
</reference>
<evidence type="ECO:0000256" key="4">
    <source>
        <dbReference type="ARBA" id="ARBA00023172"/>
    </source>
</evidence>
<keyword evidence="3" id="KW-0238">DNA-binding</keyword>
<evidence type="ECO:0000313" key="7">
    <source>
        <dbReference type="Proteomes" id="UP000199626"/>
    </source>
</evidence>
<dbReference type="InterPro" id="IPR002104">
    <property type="entry name" value="Integrase_catalytic"/>
</dbReference>
<dbReference type="Pfam" id="PF00589">
    <property type="entry name" value="Phage_integrase"/>
    <property type="match status" value="1"/>
</dbReference>
<organism evidence="6 7">
    <name type="scientific">Pseudidiomarina indica</name>
    <dbReference type="NCBI Taxonomy" id="1159017"/>
    <lineage>
        <taxon>Bacteria</taxon>
        <taxon>Pseudomonadati</taxon>
        <taxon>Pseudomonadota</taxon>
        <taxon>Gammaproteobacteria</taxon>
        <taxon>Alteromonadales</taxon>
        <taxon>Idiomarinaceae</taxon>
        <taxon>Pseudidiomarina</taxon>
    </lineage>
</organism>
<comment type="similarity">
    <text evidence="1">Belongs to the 'phage' integrase family.</text>
</comment>
<dbReference type="RefSeq" id="WP_092590635.1">
    <property type="nucleotide sequence ID" value="NZ_FMXN01000001.1"/>
</dbReference>
<keyword evidence="4" id="KW-0233">DNA recombination</keyword>
<dbReference type="InterPro" id="IPR011010">
    <property type="entry name" value="DNA_brk_join_enz"/>
</dbReference>
<dbReference type="Pfam" id="PF13356">
    <property type="entry name" value="Arm-DNA-bind_3"/>
    <property type="match status" value="1"/>
</dbReference>
<dbReference type="Gene3D" id="1.10.150.130">
    <property type="match status" value="1"/>
</dbReference>
<dbReference type="EMBL" id="FMXN01000001">
    <property type="protein sequence ID" value="SDB02744.1"/>
    <property type="molecule type" value="Genomic_DNA"/>
</dbReference>
<dbReference type="InterPro" id="IPR025166">
    <property type="entry name" value="Integrase_DNA_bind_dom"/>
</dbReference>
<dbReference type="GO" id="GO:0006310">
    <property type="term" value="P:DNA recombination"/>
    <property type="evidence" value="ECO:0007669"/>
    <property type="project" value="UniProtKB-KW"/>
</dbReference>
<evidence type="ECO:0000256" key="1">
    <source>
        <dbReference type="ARBA" id="ARBA00008857"/>
    </source>
</evidence>
<dbReference type="InterPro" id="IPR038488">
    <property type="entry name" value="Integrase_DNA-bd_sf"/>
</dbReference>